<dbReference type="Proteomes" id="UP001060085">
    <property type="component" value="Linkage Group LG08"/>
</dbReference>
<dbReference type="EMBL" id="CM044708">
    <property type="protein sequence ID" value="KAI5651126.1"/>
    <property type="molecule type" value="Genomic_DNA"/>
</dbReference>
<accession>A0ACB9ZTR7</accession>
<reference evidence="2" key="1">
    <citation type="journal article" date="2023" name="Nat. Plants">
        <title>Single-cell RNA sequencing provides a high-resolution roadmap for understanding the multicellular compartmentation of specialized metabolism.</title>
        <authorList>
            <person name="Sun S."/>
            <person name="Shen X."/>
            <person name="Li Y."/>
            <person name="Li Y."/>
            <person name="Wang S."/>
            <person name="Li R."/>
            <person name="Zhang H."/>
            <person name="Shen G."/>
            <person name="Guo B."/>
            <person name="Wei J."/>
            <person name="Xu J."/>
            <person name="St-Pierre B."/>
            <person name="Chen S."/>
            <person name="Sun C."/>
        </authorList>
    </citation>
    <scope>NUCLEOTIDE SEQUENCE [LARGE SCALE GENOMIC DNA]</scope>
</reference>
<gene>
    <name evidence="1" type="ORF">M9H77_37131</name>
</gene>
<proteinExistence type="predicted"/>
<evidence type="ECO:0000313" key="2">
    <source>
        <dbReference type="Proteomes" id="UP001060085"/>
    </source>
</evidence>
<keyword evidence="2" id="KW-1185">Reference proteome</keyword>
<protein>
    <submittedName>
        <fullName evidence="1">Uncharacterized protein</fullName>
    </submittedName>
</protein>
<organism evidence="1 2">
    <name type="scientific">Catharanthus roseus</name>
    <name type="common">Madagascar periwinkle</name>
    <name type="synonym">Vinca rosea</name>
    <dbReference type="NCBI Taxonomy" id="4058"/>
    <lineage>
        <taxon>Eukaryota</taxon>
        <taxon>Viridiplantae</taxon>
        <taxon>Streptophyta</taxon>
        <taxon>Embryophyta</taxon>
        <taxon>Tracheophyta</taxon>
        <taxon>Spermatophyta</taxon>
        <taxon>Magnoliopsida</taxon>
        <taxon>eudicotyledons</taxon>
        <taxon>Gunneridae</taxon>
        <taxon>Pentapetalae</taxon>
        <taxon>asterids</taxon>
        <taxon>lamiids</taxon>
        <taxon>Gentianales</taxon>
        <taxon>Apocynaceae</taxon>
        <taxon>Rauvolfioideae</taxon>
        <taxon>Vinceae</taxon>
        <taxon>Catharanthinae</taxon>
        <taxon>Catharanthus</taxon>
    </lineage>
</organism>
<name>A0ACB9ZTR7_CATRO</name>
<evidence type="ECO:0000313" key="1">
    <source>
        <dbReference type="EMBL" id="KAI5651126.1"/>
    </source>
</evidence>
<sequence length="738" mass="81166">MARKNRFLEGYSVGFGPHFESGGSGSSGRNGTGIAASEDSMAHRQKWVDINSASQGGFNVPVEIVPLSKLSPSEKKSLVLRLRSDLERIRFLQKKFELQRINAVTVSSSSDILSGSNIKKGPQTLSTKKSSGQISRPGKKANSSGKKRDWYQGTSGRFESGTQGSVSHQNTLLLKQCSNLLKKLMTHEYGWVFNEPVDIVKLNIPDYFNVIKHPMDLGTIKQKLDSGAYSTASDFAADVRLTFSNAMTYNPPGNNVHFMAKKLNNIFDLKWKTIEKELSSNSSQTLHKSSGLIQETEVVKPSTPAKKRKLSPSEQVVSEPVKPRMTDEEKQKLSRELEGLDGDIPDNIIDLLKEQSSNGGEAGEDEIEIDIDDLSDDVLFALRKLLDEHLREKQKYNVIAEPCGIELSNESGLSISSMQVGKGNDPVDEDVDIGGNEPPVSSYPPVKIENDSGLSGNKYIANGRSDERLDLQSSGPSDGEAETNPLTSVNPIMDTSGSARDLHDMAGVGDLAEGNQSVSGLNQLEQNSHEKLNSDVSDGHQDGESAPTERQVSPEKLYRAALLKNRFADTILKAKEKTLQGEKGDPEKLRLEREKLEMQKMREKARLQAEAKAAEDARRQAEAEAAAELKRKRELERAAARQALSKMEKTVEINENSRFLEDLEMLRAGASEQLPSSVDENSPDDLQDGFGSFKFAGSNPLEQLGLYIKADDEEEEVEPPPHSVPDIVNDDVEEGEID</sequence>
<comment type="caution">
    <text evidence="1">The sequence shown here is derived from an EMBL/GenBank/DDBJ whole genome shotgun (WGS) entry which is preliminary data.</text>
</comment>